<name>A0A9P7VNV6_9AGAR</name>
<dbReference type="SUPFAM" id="SSF69118">
    <property type="entry name" value="AhpD-like"/>
    <property type="match status" value="1"/>
</dbReference>
<dbReference type="InterPro" id="IPR052999">
    <property type="entry name" value="PTS1_Protein"/>
</dbReference>
<gene>
    <name evidence="2" type="ORF">BT62DRAFT_1078097</name>
</gene>
<evidence type="ECO:0000259" key="1">
    <source>
        <dbReference type="Pfam" id="PF02627"/>
    </source>
</evidence>
<dbReference type="InterPro" id="IPR003779">
    <property type="entry name" value="CMD-like"/>
</dbReference>
<dbReference type="EMBL" id="MU250542">
    <property type="protein sequence ID" value="KAG7443907.1"/>
    <property type="molecule type" value="Genomic_DNA"/>
</dbReference>
<organism evidence="2 3">
    <name type="scientific">Guyanagaster necrorhizus</name>
    <dbReference type="NCBI Taxonomy" id="856835"/>
    <lineage>
        <taxon>Eukaryota</taxon>
        <taxon>Fungi</taxon>
        <taxon>Dikarya</taxon>
        <taxon>Basidiomycota</taxon>
        <taxon>Agaricomycotina</taxon>
        <taxon>Agaricomycetes</taxon>
        <taxon>Agaricomycetidae</taxon>
        <taxon>Agaricales</taxon>
        <taxon>Marasmiineae</taxon>
        <taxon>Physalacriaceae</taxon>
        <taxon>Guyanagaster</taxon>
    </lineage>
</organism>
<dbReference type="Proteomes" id="UP000812287">
    <property type="component" value="Unassembled WGS sequence"/>
</dbReference>
<evidence type="ECO:0000313" key="2">
    <source>
        <dbReference type="EMBL" id="KAG7443907.1"/>
    </source>
</evidence>
<dbReference type="Pfam" id="PF02627">
    <property type="entry name" value="CMD"/>
    <property type="match status" value="1"/>
</dbReference>
<sequence length="231" mass="25730">MAAVATHEFLTRLEALYPMQARGFVSPWSLVAATTFSASNLPEAVPEVFKYALKGVNTHDERQLLVRKLKDALFKSGLLSGYPKAINALSQLHPVTPTELRDTKPLRDLSLPIKTWTKIGQEYFDRTYGDTAATVQPFLKELYPDFEFFSTTFGYGYTYGYFGALSAAETSFTMVAALIANDTPRQVDWHLKGSLRNGATLDEVRAVRQIALDVARASGVQWKNEIPDIEA</sequence>
<dbReference type="GeneID" id="66101652"/>
<dbReference type="PANTHER" id="PTHR28180:SF2">
    <property type="entry name" value="PEROXISOMAL PROTEIN 2"/>
    <property type="match status" value="1"/>
</dbReference>
<evidence type="ECO:0000313" key="3">
    <source>
        <dbReference type="Proteomes" id="UP000812287"/>
    </source>
</evidence>
<protein>
    <recommendedName>
        <fullName evidence="1">Carboxymuconolactone decarboxylase-like domain-containing protein</fullName>
    </recommendedName>
</protein>
<accession>A0A9P7VNV6</accession>
<keyword evidence="3" id="KW-1185">Reference proteome</keyword>
<dbReference type="GO" id="GO:0051920">
    <property type="term" value="F:peroxiredoxin activity"/>
    <property type="evidence" value="ECO:0007669"/>
    <property type="project" value="InterPro"/>
</dbReference>
<comment type="caution">
    <text evidence="2">The sequence shown here is derived from an EMBL/GenBank/DDBJ whole genome shotgun (WGS) entry which is preliminary data.</text>
</comment>
<dbReference type="Gene3D" id="1.20.1290.10">
    <property type="entry name" value="AhpD-like"/>
    <property type="match status" value="1"/>
</dbReference>
<dbReference type="RefSeq" id="XP_043037407.1">
    <property type="nucleotide sequence ID" value="XM_043179358.1"/>
</dbReference>
<dbReference type="AlphaFoldDB" id="A0A9P7VNV6"/>
<feature type="domain" description="Carboxymuconolactone decarboxylase-like" evidence="1">
    <location>
        <begin position="162"/>
        <end position="214"/>
    </location>
</feature>
<dbReference type="OrthoDB" id="5537330at2759"/>
<dbReference type="InterPro" id="IPR029032">
    <property type="entry name" value="AhpD-like"/>
</dbReference>
<reference evidence="2" key="1">
    <citation type="submission" date="2020-11" db="EMBL/GenBank/DDBJ databases">
        <title>Adaptations for nitrogen fixation in a non-lichenized fungal sporocarp promotes dispersal by wood-feeding termites.</title>
        <authorList>
            <consortium name="DOE Joint Genome Institute"/>
            <person name="Koch R.A."/>
            <person name="Yoon G."/>
            <person name="Arayal U."/>
            <person name="Lail K."/>
            <person name="Amirebrahimi M."/>
            <person name="Labutti K."/>
            <person name="Lipzen A."/>
            <person name="Riley R."/>
            <person name="Barry K."/>
            <person name="Henrissat B."/>
            <person name="Grigoriev I.V."/>
            <person name="Herr J.R."/>
            <person name="Aime M.C."/>
        </authorList>
    </citation>
    <scope>NUCLEOTIDE SEQUENCE</scope>
    <source>
        <strain evidence="2">MCA 3950</strain>
    </source>
</reference>
<dbReference type="PANTHER" id="PTHR28180">
    <property type="entry name" value="CONSERVED MITOCHONDRIAL PROTEIN-RELATED"/>
    <property type="match status" value="1"/>
</dbReference>
<proteinExistence type="predicted"/>